<dbReference type="Proteomes" id="UP000619260">
    <property type="component" value="Unassembled WGS sequence"/>
</dbReference>
<dbReference type="InterPro" id="IPR023393">
    <property type="entry name" value="START-like_dom_sf"/>
</dbReference>
<evidence type="ECO:0000313" key="4">
    <source>
        <dbReference type="Proteomes" id="UP000619260"/>
    </source>
</evidence>
<accession>A0A8J4DNP5</accession>
<proteinExistence type="inferred from homology"/>
<gene>
    <name evidence="3" type="ORF">Val02_15350</name>
</gene>
<comment type="similarity">
    <text evidence="1">Belongs to the AHA1 family.</text>
</comment>
<sequence length="150" mass="16550">MTSTGTATASIEVAVDPKTAFDVFTADIGIWWKRGTHYWVDPERGQAMRFEPHVGGRLVEVYDTATGEGHDIGLVTAWEPGSRLHFTWRMPDWPAGVSTDVEVDFEPVGDNTLVTVVHHGWDRIGDGVDRASGYGSGWSELLTFFAARAR</sequence>
<reference evidence="3" key="1">
    <citation type="submission" date="2021-01" db="EMBL/GenBank/DDBJ databases">
        <title>Whole genome shotgun sequence of Virgisporangium aliadipatigenens NBRC 105644.</title>
        <authorList>
            <person name="Komaki H."/>
            <person name="Tamura T."/>
        </authorList>
    </citation>
    <scope>NUCLEOTIDE SEQUENCE</scope>
    <source>
        <strain evidence="3">NBRC 105644</strain>
    </source>
</reference>
<protein>
    <recommendedName>
        <fullName evidence="2">Activator of Hsp90 ATPase homologue 1/2-like C-terminal domain-containing protein</fullName>
    </recommendedName>
</protein>
<dbReference type="AlphaFoldDB" id="A0A8J4DNP5"/>
<feature type="domain" description="Activator of Hsp90 ATPase homologue 1/2-like C-terminal" evidence="2">
    <location>
        <begin position="43"/>
        <end position="147"/>
    </location>
</feature>
<comment type="caution">
    <text evidence="3">The sequence shown here is derived from an EMBL/GenBank/DDBJ whole genome shotgun (WGS) entry which is preliminary data.</text>
</comment>
<dbReference type="EMBL" id="BOPF01000004">
    <property type="protein sequence ID" value="GIJ44649.1"/>
    <property type="molecule type" value="Genomic_DNA"/>
</dbReference>
<name>A0A8J4DNP5_9ACTN</name>
<evidence type="ECO:0000259" key="2">
    <source>
        <dbReference type="Pfam" id="PF08327"/>
    </source>
</evidence>
<dbReference type="Pfam" id="PF08327">
    <property type="entry name" value="AHSA1"/>
    <property type="match status" value="1"/>
</dbReference>
<dbReference type="SUPFAM" id="SSF55961">
    <property type="entry name" value="Bet v1-like"/>
    <property type="match status" value="1"/>
</dbReference>
<dbReference type="RefSeq" id="WP_203898203.1">
    <property type="nucleotide sequence ID" value="NZ_BOPF01000004.1"/>
</dbReference>
<keyword evidence="4" id="KW-1185">Reference proteome</keyword>
<dbReference type="Gene3D" id="3.30.530.20">
    <property type="match status" value="1"/>
</dbReference>
<dbReference type="InterPro" id="IPR013538">
    <property type="entry name" value="ASHA1/2-like_C"/>
</dbReference>
<evidence type="ECO:0000313" key="3">
    <source>
        <dbReference type="EMBL" id="GIJ44649.1"/>
    </source>
</evidence>
<evidence type="ECO:0000256" key="1">
    <source>
        <dbReference type="ARBA" id="ARBA00006817"/>
    </source>
</evidence>
<organism evidence="3 4">
    <name type="scientific">Virgisporangium aliadipatigenens</name>
    <dbReference type="NCBI Taxonomy" id="741659"/>
    <lineage>
        <taxon>Bacteria</taxon>
        <taxon>Bacillati</taxon>
        <taxon>Actinomycetota</taxon>
        <taxon>Actinomycetes</taxon>
        <taxon>Micromonosporales</taxon>
        <taxon>Micromonosporaceae</taxon>
        <taxon>Virgisporangium</taxon>
    </lineage>
</organism>